<reference evidence="1 2" key="1">
    <citation type="submission" date="2023-03" db="EMBL/GenBank/DDBJ databases">
        <title>Draft genome sequence of Streptomyces sp. K1PA1 isolated from peat swamp forest in Thailand.</title>
        <authorList>
            <person name="Klaysubun C."/>
            <person name="Duangmal K."/>
        </authorList>
    </citation>
    <scope>NUCLEOTIDE SEQUENCE [LARGE SCALE GENOMIC DNA]</scope>
    <source>
        <strain evidence="1 2">K1PA1</strain>
    </source>
</reference>
<sequence length="99" mass="11010">MAVPHLRSVRPERHYGGSLGVTLWTYSRLLNGRRVEVDITHDALTRTTVLRLYPQGGATCAREITVQGLTRRDIGRLVYRAPYRHPAGHVVLPPTAVAA</sequence>
<accession>A0ABT6AEJ7</accession>
<comment type="caution">
    <text evidence="1">The sequence shown here is derived from an EMBL/GenBank/DDBJ whole genome shotgun (WGS) entry which is preliminary data.</text>
</comment>
<dbReference type="RefSeq" id="WP_276112617.1">
    <property type="nucleotide sequence ID" value="NZ_JARJBB010000038.1"/>
</dbReference>
<name>A0ABT6AEJ7_9ACTN</name>
<organism evidence="1 2">
    <name type="scientific">Streptomyces tropicalis</name>
    <dbReference type="NCBI Taxonomy" id="3034234"/>
    <lineage>
        <taxon>Bacteria</taxon>
        <taxon>Bacillati</taxon>
        <taxon>Actinomycetota</taxon>
        <taxon>Actinomycetes</taxon>
        <taxon>Kitasatosporales</taxon>
        <taxon>Streptomycetaceae</taxon>
        <taxon>Streptomyces</taxon>
    </lineage>
</organism>
<dbReference type="Proteomes" id="UP001221150">
    <property type="component" value="Unassembled WGS sequence"/>
</dbReference>
<dbReference type="EMBL" id="JARJBB010000038">
    <property type="protein sequence ID" value="MDF3303074.1"/>
    <property type="molecule type" value="Genomic_DNA"/>
</dbReference>
<gene>
    <name evidence="1" type="ORF">P3H78_31570</name>
</gene>
<evidence type="ECO:0000313" key="1">
    <source>
        <dbReference type="EMBL" id="MDF3303074.1"/>
    </source>
</evidence>
<evidence type="ECO:0000313" key="2">
    <source>
        <dbReference type="Proteomes" id="UP001221150"/>
    </source>
</evidence>
<protein>
    <submittedName>
        <fullName evidence="1">Uncharacterized protein</fullName>
    </submittedName>
</protein>
<keyword evidence="2" id="KW-1185">Reference proteome</keyword>
<proteinExistence type="predicted"/>